<accession>A0ABM5LSP7</accession>
<organism evidence="7 8">
    <name type="scientific">Thermoanaerobacter mathranii subsp. mathranii (strain DSM 11426 / CCUG 53645 / CIP 108742 / A3)</name>
    <dbReference type="NCBI Taxonomy" id="583358"/>
    <lineage>
        <taxon>Bacteria</taxon>
        <taxon>Bacillati</taxon>
        <taxon>Bacillota</taxon>
        <taxon>Clostridia</taxon>
        <taxon>Thermoanaerobacterales</taxon>
        <taxon>Thermoanaerobacteraceae</taxon>
        <taxon>Thermoanaerobacter</taxon>
    </lineage>
</organism>
<evidence type="ECO:0000256" key="6">
    <source>
        <dbReference type="RuleBase" id="RU004466"/>
    </source>
</evidence>
<reference evidence="7 8" key="1">
    <citation type="submission" date="2010-05" db="EMBL/GenBank/DDBJ databases">
        <title>Complete sequence of Thermoanaerobacter mathranii subsp. mathranii mathranii str. A3.</title>
        <authorList>
            <consortium name="US DOE Joint Genome Institute"/>
            <person name="Lucas S."/>
            <person name="Copeland A."/>
            <person name="Lapidus A."/>
            <person name="Cheng J.-F."/>
            <person name="Bruce D."/>
            <person name="Goodwin L."/>
            <person name="Pitluck S."/>
            <person name="Held B."/>
            <person name="Detter J.C."/>
            <person name="Han C."/>
            <person name="Tapia R."/>
            <person name="Land M."/>
            <person name="Hauser L."/>
            <person name="Kyrpides N."/>
            <person name="Mikhailova N."/>
            <person name="Zhou J."/>
            <person name="Hemme C."/>
            <person name="Woyke T."/>
        </authorList>
    </citation>
    <scope>NUCLEOTIDE SEQUENCE [LARGE SCALE GENOMIC DNA]</scope>
    <source>
        <strain evidence="7 8">A3</strain>
    </source>
</reference>
<protein>
    <submittedName>
        <fullName evidence="7">Polyprenyl synthetase</fullName>
    </submittedName>
</protein>
<evidence type="ECO:0000256" key="1">
    <source>
        <dbReference type="ARBA" id="ARBA00001946"/>
    </source>
</evidence>
<comment type="cofactor">
    <cofactor evidence="1">
        <name>Mg(2+)</name>
        <dbReference type="ChEBI" id="CHEBI:18420"/>
    </cofactor>
</comment>
<dbReference type="SFLD" id="SFLDS00005">
    <property type="entry name" value="Isoprenoid_Synthase_Type_I"/>
    <property type="match status" value="1"/>
</dbReference>
<dbReference type="Proteomes" id="UP000002064">
    <property type="component" value="Chromosome"/>
</dbReference>
<evidence type="ECO:0000256" key="3">
    <source>
        <dbReference type="ARBA" id="ARBA00022679"/>
    </source>
</evidence>
<keyword evidence="4" id="KW-0479">Metal-binding</keyword>
<sequence length="322" mass="36548">MDKFWDKNLEIKSELTEVIKIMEKRIKNSNKSIRNILLDMIYNSGKMLRPAFVILAGKFGEYDREKILPLAAAIEMLHMATLVHDDIIDNALIRRSKPTIQAKYGKDYAVFIGDFLFSESFLLLSDNITVSNLKKVSKVVSKICKGEIGQFESRHNIYITINDYLRRIAAKTAALFALSFYVGAYESKCDESLAKALGSIGYNIGMAFQIIDDILDYTGQEAVVGKSLGNDIKEGVFTLPLIYSLDKNKDKKILELLKKESYSDDDIQQIIEFVQQNGGIDKSKMLAQKYTEKAFDKISMLKDSPPKQVLIEVTGKLLYRNY</sequence>
<evidence type="ECO:0000313" key="7">
    <source>
        <dbReference type="EMBL" id="ADH61743.1"/>
    </source>
</evidence>
<dbReference type="InterPro" id="IPR000092">
    <property type="entry name" value="Polyprenyl_synt"/>
</dbReference>
<dbReference type="SUPFAM" id="SSF48576">
    <property type="entry name" value="Terpenoid synthases"/>
    <property type="match status" value="1"/>
</dbReference>
<keyword evidence="5" id="KW-0460">Magnesium</keyword>
<dbReference type="PROSITE" id="PS00444">
    <property type="entry name" value="POLYPRENYL_SYNTHASE_2"/>
    <property type="match status" value="1"/>
</dbReference>
<dbReference type="EMBL" id="CP002032">
    <property type="protein sequence ID" value="ADH61743.1"/>
    <property type="molecule type" value="Genomic_DNA"/>
</dbReference>
<evidence type="ECO:0000313" key="8">
    <source>
        <dbReference type="Proteomes" id="UP000002064"/>
    </source>
</evidence>
<keyword evidence="8" id="KW-1185">Reference proteome</keyword>
<evidence type="ECO:0000256" key="2">
    <source>
        <dbReference type="ARBA" id="ARBA00006706"/>
    </source>
</evidence>
<name>A0ABM5LSP7_THEM3</name>
<proteinExistence type="inferred from homology"/>
<dbReference type="Gene3D" id="1.10.600.10">
    <property type="entry name" value="Farnesyl Diphosphate Synthase"/>
    <property type="match status" value="1"/>
</dbReference>
<dbReference type="CDD" id="cd00685">
    <property type="entry name" value="Trans_IPPS_HT"/>
    <property type="match status" value="1"/>
</dbReference>
<dbReference type="Pfam" id="PF00348">
    <property type="entry name" value="polyprenyl_synt"/>
    <property type="match status" value="1"/>
</dbReference>
<keyword evidence="3 6" id="KW-0808">Transferase</keyword>
<dbReference type="InterPro" id="IPR033749">
    <property type="entry name" value="Polyprenyl_synt_CS"/>
</dbReference>
<comment type="similarity">
    <text evidence="2 6">Belongs to the FPP/GGPP synthase family.</text>
</comment>
<gene>
    <name evidence="7" type="ordered locus">Tmath_2069</name>
</gene>
<dbReference type="RefSeq" id="WP_013150899.1">
    <property type="nucleotide sequence ID" value="NC_014209.1"/>
</dbReference>
<evidence type="ECO:0000256" key="4">
    <source>
        <dbReference type="ARBA" id="ARBA00022723"/>
    </source>
</evidence>
<evidence type="ECO:0000256" key="5">
    <source>
        <dbReference type="ARBA" id="ARBA00022842"/>
    </source>
</evidence>
<dbReference type="PANTHER" id="PTHR12001">
    <property type="entry name" value="GERANYLGERANYL PYROPHOSPHATE SYNTHASE"/>
    <property type="match status" value="1"/>
</dbReference>
<dbReference type="PANTHER" id="PTHR12001:SF69">
    <property type="entry name" value="ALL TRANS-POLYPRENYL-DIPHOSPHATE SYNTHASE PDSS1"/>
    <property type="match status" value="1"/>
</dbReference>
<dbReference type="InterPro" id="IPR008949">
    <property type="entry name" value="Isoprenoid_synthase_dom_sf"/>
</dbReference>